<dbReference type="SMART" id="SM00530">
    <property type="entry name" value="HTH_XRE"/>
    <property type="match status" value="1"/>
</dbReference>
<dbReference type="AlphaFoldDB" id="A0A379G3T7"/>
<dbReference type="EMBL" id="UGUA01000002">
    <property type="protein sequence ID" value="SUC35273.1"/>
    <property type="molecule type" value="Genomic_DNA"/>
</dbReference>
<proteinExistence type="predicted"/>
<evidence type="ECO:0000313" key="3">
    <source>
        <dbReference type="EMBL" id="SUC35273.1"/>
    </source>
</evidence>
<dbReference type="Pfam" id="PF13560">
    <property type="entry name" value="HTH_31"/>
    <property type="match status" value="1"/>
</dbReference>
<dbReference type="InterPro" id="IPR010982">
    <property type="entry name" value="Lambda_DNA-bd_dom_sf"/>
</dbReference>
<accession>A0A379G3T7</accession>
<dbReference type="PROSITE" id="PS50943">
    <property type="entry name" value="HTH_CROC1"/>
    <property type="match status" value="1"/>
</dbReference>
<dbReference type="RefSeq" id="WP_115164234.1">
    <property type="nucleotide sequence ID" value="NZ_UGUA01000002.1"/>
</dbReference>
<dbReference type="OrthoDB" id="3196789at2"/>
<reference evidence="3 4" key="1">
    <citation type="submission" date="2018-06" db="EMBL/GenBank/DDBJ databases">
        <authorList>
            <consortium name="Pathogen Informatics"/>
            <person name="Doyle S."/>
        </authorList>
    </citation>
    <scope>NUCLEOTIDE SEQUENCE [LARGE SCALE GENOMIC DNA]</scope>
    <source>
        <strain evidence="3 4">NCTC12026</strain>
    </source>
</reference>
<dbReference type="InterPro" id="IPR001387">
    <property type="entry name" value="Cro/C1-type_HTH"/>
</dbReference>
<gene>
    <name evidence="3" type="primary">immR</name>
    <name evidence="3" type="ORF">NCTC12026_01659</name>
</gene>
<dbReference type="PANTHER" id="PTHR46558:SF11">
    <property type="entry name" value="HTH-TYPE TRANSCRIPTIONAL REGULATOR XRE"/>
    <property type="match status" value="1"/>
</dbReference>
<evidence type="ECO:0000259" key="2">
    <source>
        <dbReference type="PROSITE" id="PS50943"/>
    </source>
</evidence>
<dbReference type="Proteomes" id="UP000255129">
    <property type="component" value="Unassembled WGS sequence"/>
</dbReference>
<organism evidence="3 4">
    <name type="scientific">Providencia rustigianii</name>
    <dbReference type="NCBI Taxonomy" id="158850"/>
    <lineage>
        <taxon>Bacteria</taxon>
        <taxon>Pseudomonadati</taxon>
        <taxon>Pseudomonadota</taxon>
        <taxon>Gammaproteobacteria</taxon>
        <taxon>Enterobacterales</taxon>
        <taxon>Morganellaceae</taxon>
        <taxon>Providencia</taxon>
    </lineage>
</organism>
<dbReference type="GO" id="GO:0003677">
    <property type="term" value="F:DNA binding"/>
    <property type="evidence" value="ECO:0007669"/>
    <property type="project" value="UniProtKB-KW"/>
</dbReference>
<dbReference type="Gene3D" id="1.10.260.40">
    <property type="entry name" value="lambda repressor-like DNA-binding domains"/>
    <property type="match status" value="1"/>
</dbReference>
<dbReference type="PANTHER" id="PTHR46558">
    <property type="entry name" value="TRACRIPTIONAL REGULATORY PROTEIN-RELATED-RELATED"/>
    <property type="match status" value="1"/>
</dbReference>
<name>A0A379G3T7_9GAMM</name>
<dbReference type="CDD" id="cd00093">
    <property type="entry name" value="HTH_XRE"/>
    <property type="match status" value="1"/>
</dbReference>
<feature type="domain" description="HTH cro/C1-type" evidence="2">
    <location>
        <begin position="16"/>
        <end position="70"/>
    </location>
</feature>
<dbReference type="SUPFAM" id="SSF47413">
    <property type="entry name" value="lambda repressor-like DNA-binding domains"/>
    <property type="match status" value="1"/>
</dbReference>
<keyword evidence="1" id="KW-0238">DNA-binding</keyword>
<protein>
    <submittedName>
        <fullName evidence="3">HTH-type transcriptional regulator immR</fullName>
    </submittedName>
</protein>
<evidence type="ECO:0000313" key="4">
    <source>
        <dbReference type="Proteomes" id="UP000255129"/>
    </source>
</evidence>
<sequence>MSIEKSELLFLIGQRLRKEREDSGISQEVIATNLGVSTRTWGKYERGETVPDAAILALLSNIYSFDTNYILTGVKTAPVNISMEEQKLIENYRSMDEAARLNVQAVGAAFAKSEPVKKVSNK</sequence>
<evidence type="ECO:0000256" key="1">
    <source>
        <dbReference type="ARBA" id="ARBA00023125"/>
    </source>
</evidence>